<gene>
    <name evidence="2" type="ORF">HMPREF9151_02256</name>
</gene>
<dbReference type="HOGENOM" id="CLU_3156394_0_0_10"/>
<comment type="caution">
    <text evidence="2">The sequence shown here is derived from an EMBL/GenBank/DDBJ whole genome shotgun (WGS) entry which is preliminary data.</text>
</comment>
<sequence>MANALAYLNYILWRLHLFTLSPFHFFTLYIASAPFYLFIFSLSYFSKN</sequence>
<organism evidence="2 3">
    <name type="scientific">Hoylesella saccharolytica F0055</name>
    <dbReference type="NCBI Taxonomy" id="1127699"/>
    <lineage>
        <taxon>Bacteria</taxon>
        <taxon>Pseudomonadati</taxon>
        <taxon>Bacteroidota</taxon>
        <taxon>Bacteroidia</taxon>
        <taxon>Bacteroidales</taxon>
        <taxon>Prevotellaceae</taxon>
        <taxon>Hoylesella</taxon>
    </lineage>
</organism>
<evidence type="ECO:0000313" key="3">
    <source>
        <dbReference type="Proteomes" id="UP000010433"/>
    </source>
</evidence>
<reference evidence="2 3" key="1">
    <citation type="submission" date="2012-05" db="EMBL/GenBank/DDBJ databases">
        <authorList>
            <person name="Weinstock G."/>
            <person name="Sodergren E."/>
            <person name="Lobos E.A."/>
            <person name="Fulton L."/>
            <person name="Fulton R."/>
            <person name="Courtney L."/>
            <person name="Fronick C."/>
            <person name="O'Laughlin M."/>
            <person name="Godfrey J."/>
            <person name="Wilson R.M."/>
            <person name="Miner T."/>
            <person name="Farmer C."/>
            <person name="Delehaunty K."/>
            <person name="Cordes M."/>
            <person name="Minx P."/>
            <person name="Tomlinson C."/>
            <person name="Chen J."/>
            <person name="Wollam A."/>
            <person name="Pepin K.H."/>
            <person name="Bhonagiri V."/>
            <person name="Zhang X."/>
            <person name="Suruliraj S."/>
            <person name="Warren W."/>
            <person name="Mitreva M."/>
            <person name="Mardis E.R."/>
            <person name="Wilson R.K."/>
        </authorList>
    </citation>
    <scope>NUCLEOTIDE SEQUENCE [LARGE SCALE GENOMIC DNA]</scope>
    <source>
        <strain evidence="2 3">F0055</strain>
    </source>
</reference>
<dbReference type="Proteomes" id="UP000010433">
    <property type="component" value="Unassembled WGS sequence"/>
</dbReference>
<keyword evidence="3" id="KW-1185">Reference proteome</keyword>
<dbReference type="AlphaFoldDB" id="L1N1W3"/>
<accession>L1N1W3</accession>
<proteinExistence type="predicted"/>
<dbReference type="STRING" id="1127699.HMPREF9151_02256"/>
<keyword evidence="1" id="KW-0812">Transmembrane</keyword>
<name>L1N1W3_9BACT</name>
<keyword evidence="1" id="KW-0472">Membrane</keyword>
<keyword evidence="1" id="KW-1133">Transmembrane helix</keyword>
<feature type="transmembrane region" description="Helical" evidence="1">
    <location>
        <begin position="23"/>
        <end position="45"/>
    </location>
</feature>
<evidence type="ECO:0000313" key="2">
    <source>
        <dbReference type="EMBL" id="EKX97335.1"/>
    </source>
</evidence>
<evidence type="ECO:0000256" key="1">
    <source>
        <dbReference type="SAM" id="Phobius"/>
    </source>
</evidence>
<dbReference type="EMBL" id="AMEP01000142">
    <property type="protein sequence ID" value="EKX97335.1"/>
    <property type="molecule type" value="Genomic_DNA"/>
</dbReference>
<protein>
    <submittedName>
        <fullName evidence="2">Uncharacterized protein</fullName>
    </submittedName>
</protein>
<dbReference type="PATRIC" id="fig|1127699.3.peg.2060"/>